<comment type="caution">
    <text evidence="1">The sequence shown here is derived from an EMBL/GenBank/DDBJ whole genome shotgun (WGS) entry which is preliminary data.</text>
</comment>
<keyword evidence="2" id="KW-1185">Reference proteome</keyword>
<name>A0ABP1GDW8_9EUKA</name>
<accession>A0ABP1GDW8</accession>
<gene>
    <name evidence="1" type="ORF">HINF_LOCUS270</name>
</gene>
<organism evidence="1 2">
    <name type="scientific">Hexamita inflata</name>
    <dbReference type="NCBI Taxonomy" id="28002"/>
    <lineage>
        <taxon>Eukaryota</taxon>
        <taxon>Metamonada</taxon>
        <taxon>Diplomonadida</taxon>
        <taxon>Hexamitidae</taxon>
        <taxon>Hexamitinae</taxon>
        <taxon>Hexamita</taxon>
    </lineage>
</organism>
<proteinExistence type="predicted"/>
<dbReference type="Proteomes" id="UP001642409">
    <property type="component" value="Unassembled WGS sequence"/>
</dbReference>
<reference evidence="1 2" key="1">
    <citation type="submission" date="2024-07" db="EMBL/GenBank/DDBJ databases">
        <authorList>
            <person name="Akdeniz Z."/>
        </authorList>
    </citation>
    <scope>NUCLEOTIDE SEQUENCE [LARGE SCALE GENOMIC DNA]</scope>
</reference>
<evidence type="ECO:0000313" key="2">
    <source>
        <dbReference type="Proteomes" id="UP001642409"/>
    </source>
</evidence>
<sequence>MIEQKLSSSAGKLFGSASMIGLNTSAFPSTISSFGPCSSEKAQVQFKNKALGFDSSRTQAHLLFRNQTTQHKSDINLNNQLKMIEKNMNLFEKQNQKWSCQLQTMENLRKVSFRLQYTLKTPGPSNLSVMHPNFGKYDMNIPDTETPMDEVE</sequence>
<dbReference type="EMBL" id="CAXDID020000001">
    <property type="protein sequence ID" value="CAL5970330.1"/>
    <property type="molecule type" value="Genomic_DNA"/>
</dbReference>
<protein>
    <submittedName>
        <fullName evidence="1">Hypothetical_protein</fullName>
    </submittedName>
</protein>
<evidence type="ECO:0000313" key="1">
    <source>
        <dbReference type="EMBL" id="CAL5970330.1"/>
    </source>
</evidence>